<comment type="caution">
    <text evidence="2">The sequence shown here is derived from an EMBL/GenBank/DDBJ whole genome shotgun (WGS) entry which is preliminary data.</text>
</comment>
<dbReference type="GO" id="GO:0005524">
    <property type="term" value="F:ATP binding"/>
    <property type="evidence" value="ECO:0007669"/>
    <property type="project" value="InterPro"/>
</dbReference>
<accession>X1UIN2</accession>
<dbReference type="PANTHER" id="PTHR11472">
    <property type="entry name" value="DNA REPAIR DEAD HELICASE RAD3/XP-D SUBFAMILY MEMBER"/>
    <property type="match status" value="1"/>
</dbReference>
<sequence>VLKKYVLKTAGRAFVLFTSYAMLEEIAGKLSDWLAENNIELLQQGANVDRTTLLKCFKAEGNSVLFGTDSFWQGVDVPGEKLSNVIIVRLPFAVPDQPLLAGRLEQIKELGGNPFYDYQLPSAIIKFKQGFGRLIRSKIDTGIVVILDSRIVSKSYGAKFLAAIPKCKTKIIVAER</sequence>
<organism evidence="2">
    <name type="scientific">marine sediment metagenome</name>
    <dbReference type="NCBI Taxonomy" id="412755"/>
    <lineage>
        <taxon>unclassified sequences</taxon>
        <taxon>metagenomes</taxon>
        <taxon>ecological metagenomes</taxon>
    </lineage>
</organism>
<evidence type="ECO:0000259" key="1">
    <source>
        <dbReference type="SMART" id="SM00491"/>
    </source>
</evidence>
<gene>
    <name evidence="2" type="ORF">S12H4_29737</name>
</gene>
<name>X1UIN2_9ZZZZ</name>
<dbReference type="GO" id="GO:0003678">
    <property type="term" value="F:DNA helicase activity"/>
    <property type="evidence" value="ECO:0007669"/>
    <property type="project" value="TreeGrafter"/>
</dbReference>
<dbReference type="SUPFAM" id="SSF52540">
    <property type="entry name" value="P-loop containing nucleoside triphosphate hydrolases"/>
    <property type="match status" value="1"/>
</dbReference>
<dbReference type="PANTHER" id="PTHR11472:SF34">
    <property type="entry name" value="REGULATOR OF TELOMERE ELONGATION HELICASE 1"/>
    <property type="match status" value="1"/>
</dbReference>
<dbReference type="InterPro" id="IPR045028">
    <property type="entry name" value="DinG/Rad3-like"/>
</dbReference>
<dbReference type="GO" id="GO:0016818">
    <property type="term" value="F:hydrolase activity, acting on acid anhydrides, in phosphorus-containing anhydrides"/>
    <property type="evidence" value="ECO:0007669"/>
    <property type="project" value="InterPro"/>
</dbReference>
<dbReference type="GO" id="GO:0006139">
    <property type="term" value="P:nucleobase-containing compound metabolic process"/>
    <property type="evidence" value="ECO:0007669"/>
    <property type="project" value="InterPro"/>
</dbReference>
<proteinExistence type="predicted"/>
<dbReference type="EMBL" id="BARW01017181">
    <property type="protein sequence ID" value="GAI99745.1"/>
    <property type="molecule type" value="Genomic_DNA"/>
</dbReference>
<dbReference type="InterPro" id="IPR006555">
    <property type="entry name" value="ATP-dep_Helicase_C"/>
</dbReference>
<feature type="domain" description="ATP-dependent helicase C-terminal" evidence="1">
    <location>
        <begin position="20"/>
        <end position="153"/>
    </location>
</feature>
<dbReference type="AlphaFoldDB" id="X1UIN2"/>
<reference evidence="2" key="1">
    <citation type="journal article" date="2014" name="Front. Microbiol.">
        <title>High frequency of phylogenetically diverse reductive dehalogenase-homologous genes in deep subseafloor sedimentary metagenomes.</title>
        <authorList>
            <person name="Kawai M."/>
            <person name="Futagami T."/>
            <person name="Toyoda A."/>
            <person name="Takaki Y."/>
            <person name="Nishi S."/>
            <person name="Hori S."/>
            <person name="Arai W."/>
            <person name="Tsubouchi T."/>
            <person name="Morono Y."/>
            <person name="Uchiyama I."/>
            <person name="Ito T."/>
            <person name="Fujiyama A."/>
            <person name="Inagaki F."/>
            <person name="Takami H."/>
        </authorList>
    </citation>
    <scope>NUCLEOTIDE SEQUENCE</scope>
    <source>
        <strain evidence="2">Expedition CK06-06</strain>
    </source>
</reference>
<feature type="non-terminal residue" evidence="2">
    <location>
        <position position="1"/>
    </location>
</feature>
<evidence type="ECO:0000313" key="2">
    <source>
        <dbReference type="EMBL" id="GAI99745.1"/>
    </source>
</evidence>
<protein>
    <recommendedName>
        <fullName evidence="1">ATP-dependent helicase C-terminal domain-containing protein</fullName>
    </recommendedName>
</protein>
<dbReference type="Gene3D" id="3.40.50.300">
    <property type="entry name" value="P-loop containing nucleotide triphosphate hydrolases"/>
    <property type="match status" value="1"/>
</dbReference>
<dbReference type="Pfam" id="PF13307">
    <property type="entry name" value="Helicase_C_2"/>
    <property type="match status" value="1"/>
</dbReference>
<dbReference type="SMART" id="SM00491">
    <property type="entry name" value="HELICc2"/>
    <property type="match status" value="1"/>
</dbReference>
<dbReference type="InterPro" id="IPR027417">
    <property type="entry name" value="P-loop_NTPase"/>
</dbReference>
<dbReference type="GO" id="GO:0003676">
    <property type="term" value="F:nucleic acid binding"/>
    <property type="evidence" value="ECO:0007669"/>
    <property type="project" value="InterPro"/>
</dbReference>